<dbReference type="EMBL" id="CP006773">
    <property type="protein sequence ID" value="AHD02123.1"/>
    <property type="molecule type" value="Genomic_DNA"/>
</dbReference>
<dbReference type="PATRIC" id="fig|999552.6.peg.3365"/>
<name>V9VVY2_9RHOB</name>
<evidence type="ECO:0000313" key="1">
    <source>
        <dbReference type="EMBL" id="AHD02123.1"/>
    </source>
</evidence>
<proteinExistence type="predicted"/>
<dbReference type="Gene3D" id="3.10.450.50">
    <property type="match status" value="1"/>
</dbReference>
<dbReference type="Proteomes" id="UP000018780">
    <property type="component" value="Chromosome"/>
</dbReference>
<sequence>MALDISHAPAGLTQAVTRYFDALYFCDTDLLQRVFHPAASLFDADDGRIFADPISCYHDTILRRSPPAALNAPREDEILFVDLLSDAAATVKVRVRIHNNRFSDHLMFAHDGSEWRIVAKLWHLDEVAADA</sequence>
<evidence type="ECO:0000313" key="2">
    <source>
        <dbReference type="Proteomes" id="UP000018780"/>
    </source>
</evidence>
<keyword evidence="2" id="KW-1185">Reference proteome</keyword>
<dbReference type="Pfam" id="PF12893">
    <property type="entry name" value="Lumazine_bd_2"/>
    <property type="match status" value="1"/>
</dbReference>
<dbReference type="InterPro" id="IPR032710">
    <property type="entry name" value="NTF2-like_dom_sf"/>
</dbReference>
<dbReference type="OrthoDB" id="7451095at2"/>
<dbReference type="AlphaFoldDB" id="V9VVY2"/>
<dbReference type="HOGENOM" id="CLU_136595_0_0_5"/>
<reference evidence="1 2" key="1">
    <citation type="submission" date="2013-09" db="EMBL/GenBank/DDBJ databases">
        <authorList>
            <consortium name="DOE Joint Genome Institute"/>
            <person name="Klenk H.-P."/>
            <person name="Huntemann M."/>
            <person name="Han J."/>
            <person name="Chen A."/>
            <person name="Kyrpides N."/>
            <person name="Mavromatis K."/>
            <person name="Markowitz V."/>
            <person name="Palaniappan K."/>
            <person name="Ivanova N."/>
            <person name="Schaumberg A."/>
            <person name="Pati A."/>
            <person name="Liolios K."/>
            <person name="Nordberg H.P."/>
            <person name="Cantor M.N."/>
            <person name="Hua S.X."/>
            <person name="Woyke T."/>
        </authorList>
    </citation>
    <scope>NUCLEOTIDE SEQUENCE [LARGE SCALE GENOMIC DNA]</scope>
    <source>
        <strain evidence="1 2">DSM 14336</strain>
    </source>
</reference>
<evidence type="ECO:0008006" key="3">
    <source>
        <dbReference type="Google" id="ProtNLM"/>
    </source>
</evidence>
<organism evidence="1 2">
    <name type="scientific">Leisingera methylohalidivorans DSM 14336</name>
    <dbReference type="NCBI Taxonomy" id="999552"/>
    <lineage>
        <taxon>Bacteria</taxon>
        <taxon>Pseudomonadati</taxon>
        <taxon>Pseudomonadota</taxon>
        <taxon>Alphaproteobacteria</taxon>
        <taxon>Rhodobacterales</taxon>
        <taxon>Roseobacteraceae</taxon>
        <taxon>Leisingera</taxon>
    </lineage>
</organism>
<dbReference type="RefSeq" id="WP_024091556.1">
    <property type="nucleotide sequence ID" value="NC_023135.1"/>
</dbReference>
<accession>V9VVY2</accession>
<dbReference type="SUPFAM" id="SSF54427">
    <property type="entry name" value="NTF2-like"/>
    <property type="match status" value="1"/>
</dbReference>
<dbReference type="InterPro" id="IPR039437">
    <property type="entry name" value="FrzH/put_lumazine-bd"/>
</dbReference>
<dbReference type="STRING" id="999552.METH_16890"/>
<gene>
    <name evidence="1" type="ORF">METH_16890</name>
</gene>
<protein>
    <recommendedName>
        <fullName evidence="3">Lumazine-binding protein</fullName>
    </recommendedName>
</protein>
<dbReference type="KEGG" id="lmd:METH_16890"/>